<evidence type="ECO:0000313" key="2">
    <source>
        <dbReference type="EMBL" id="KAF2900132.1"/>
    </source>
</evidence>
<organism evidence="2 3">
    <name type="scientific">Ignelater luminosus</name>
    <name type="common">Cucubano</name>
    <name type="synonym">Pyrophorus luminosus</name>
    <dbReference type="NCBI Taxonomy" id="2038154"/>
    <lineage>
        <taxon>Eukaryota</taxon>
        <taxon>Metazoa</taxon>
        <taxon>Ecdysozoa</taxon>
        <taxon>Arthropoda</taxon>
        <taxon>Hexapoda</taxon>
        <taxon>Insecta</taxon>
        <taxon>Pterygota</taxon>
        <taxon>Neoptera</taxon>
        <taxon>Endopterygota</taxon>
        <taxon>Coleoptera</taxon>
        <taxon>Polyphaga</taxon>
        <taxon>Elateriformia</taxon>
        <taxon>Elateroidea</taxon>
        <taxon>Elateridae</taxon>
        <taxon>Agrypninae</taxon>
        <taxon>Pyrophorini</taxon>
        <taxon>Ignelater</taxon>
    </lineage>
</organism>
<reference evidence="2" key="1">
    <citation type="submission" date="2019-08" db="EMBL/GenBank/DDBJ databases">
        <title>The genome of the North American firefly Photinus pyralis.</title>
        <authorList>
            <consortium name="Photinus pyralis genome working group"/>
            <person name="Fallon T.R."/>
            <person name="Sander Lower S.E."/>
            <person name="Weng J.-K."/>
        </authorList>
    </citation>
    <scope>NUCLEOTIDE SEQUENCE</scope>
    <source>
        <strain evidence="2">TRF0915ILg1</strain>
        <tissue evidence="2">Whole body</tissue>
    </source>
</reference>
<dbReference type="PANTHER" id="PTHR31649">
    <property type="entry name" value="AGAP009604-PA"/>
    <property type="match status" value="1"/>
</dbReference>
<feature type="signal peptide" evidence="1">
    <location>
        <begin position="1"/>
        <end position="22"/>
    </location>
</feature>
<dbReference type="InterPro" id="IPR006616">
    <property type="entry name" value="DM9_repeat"/>
</dbReference>
<evidence type="ECO:0000256" key="1">
    <source>
        <dbReference type="SAM" id="SignalP"/>
    </source>
</evidence>
<feature type="chain" id="PRO_5035459630" evidence="1">
    <location>
        <begin position="23"/>
        <end position="191"/>
    </location>
</feature>
<keyword evidence="1" id="KW-0732">Signal</keyword>
<dbReference type="OrthoDB" id="6692098at2759"/>
<name>A0A8K0GFS4_IGNLU</name>
<dbReference type="PANTHER" id="PTHR31649:SF10">
    <property type="entry name" value="IP19903P-RELATED"/>
    <property type="match status" value="1"/>
</dbReference>
<keyword evidence="3" id="KW-1185">Reference proteome</keyword>
<proteinExistence type="predicted"/>
<gene>
    <name evidence="2" type="ORF">ILUMI_06050</name>
</gene>
<dbReference type="EMBL" id="VTPC01002362">
    <property type="protein sequence ID" value="KAF2900132.1"/>
    <property type="molecule type" value="Genomic_DNA"/>
</dbReference>
<dbReference type="SMART" id="SM00696">
    <property type="entry name" value="DM9"/>
    <property type="match status" value="2"/>
</dbReference>
<comment type="caution">
    <text evidence="2">The sequence shown here is derived from an EMBL/GenBank/DDBJ whole genome shotgun (WGS) entry which is preliminary data.</text>
</comment>
<dbReference type="Proteomes" id="UP000801492">
    <property type="component" value="Unassembled WGS sequence"/>
</dbReference>
<dbReference type="Pfam" id="PF11901">
    <property type="entry name" value="DM9"/>
    <property type="match status" value="1"/>
</dbReference>
<dbReference type="AlphaFoldDB" id="A0A8K0GFS4"/>
<accession>A0A8K0GFS4</accession>
<protein>
    <submittedName>
        <fullName evidence="2">Uncharacterized protein</fullName>
    </submittedName>
</protein>
<evidence type="ECO:0000313" key="3">
    <source>
        <dbReference type="Proteomes" id="UP000801492"/>
    </source>
</evidence>
<sequence>MTSFAFIVLCFVQVYVLQPTSGSCQVPCTPSNTPAHIFDYYWRDYVGIIPEDAIPGGKDKAGVTTYIGQVYIKDRELLPATIYPGCKTARASAYNKELQTEKNVKILCGRHLEKYKWKTTKNEETHLLTDCHLVVGGHEVGHNLNFGRVNHDGQVVVGKVFSNPLSNRGLWIPYNGQETHFLSYEILTYGC</sequence>